<dbReference type="GO" id="GO:0006302">
    <property type="term" value="P:double-strand break repair"/>
    <property type="evidence" value="ECO:0007669"/>
    <property type="project" value="InterPro"/>
</dbReference>
<dbReference type="GO" id="GO:0003677">
    <property type="term" value="F:DNA binding"/>
    <property type="evidence" value="ECO:0007669"/>
    <property type="project" value="UniProtKB-KW"/>
</dbReference>
<evidence type="ECO:0000256" key="4">
    <source>
        <dbReference type="ARBA" id="ARBA00022741"/>
    </source>
</evidence>
<evidence type="ECO:0000259" key="14">
    <source>
        <dbReference type="PROSITE" id="PS51194"/>
    </source>
</evidence>
<keyword evidence="2" id="KW-0235">DNA replication</keyword>
<dbReference type="GO" id="GO:0016787">
    <property type="term" value="F:hydrolase activity"/>
    <property type="evidence" value="ECO:0007669"/>
    <property type="project" value="UniProtKB-KW"/>
</dbReference>
<sequence>MFAEVALSISTFQSFTYKIPSDLIHIARIGSRVKVQLGNRLVYGVITALNENTTYEGDIKPVSKIIDEGPILTKELWDLIHWISYYYVTPIGKVFNTVLPISISKNYSPQLNWYAKYVELESGIVIDDLKKKAPMQYNVYRHIKKATTLTLLKVSSLKNICSNPVSVCQSLEKKKLIILVKKEKEYSIDDLSFKPVEKKIRFNPDQKIVINKLNKSIETRKFNSHLLHGVTGSGKTEIFIEIIKKVIAQGKSAIILLPEISLTPQIAGRFKSVFGNKTALWHSQLTKSQRASTWHKIYNNDYKIVIGARSAIFAPLKNLGVIIVDEEHDSSYKQESPSPRYHARDVAIMRAKFEESSILLSSATPSLESYYNYQHNKHKYLSLPKRYGKASYPTVKIVNLLEESVETGKINTVISGMLLDKIEERLNKNEQILLIQNRRGYSPSVRCSDCSALIMCSACKTPLTYHKQDNNLKCHICGYIEMQSVDNCKECMSKNLIYTGTGTQKVENIVEQTFPRARIARVDHDSVKKSSDMIKILQSFFDGKIDILIGTQMIAKGLDFPDITLVGIINADLGLHLPDFRASERIFQLIYQAAGRSGRGKKKGEVIIQTYDNDNPVIKAAAKLDLKQYYKIMLDDRNILKYPPFSWITKIEFIGPDPKSVLALSNKIRNNLLNQYKGLEILGPAACFKEKIKNNYRFQVILKSLKKYDSNGEKLHLFINENFIKNKNFSVGANNVQIHVDPISMI</sequence>
<dbReference type="GO" id="GO:0006269">
    <property type="term" value="P:DNA replication, synthesis of primer"/>
    <property type="evidence" value="ECO:0007669"/>
    <property type="project" value="UniProtKB-KW"/>
</dbReference>
<evidence type="ECO:0000259" key="13">
    <source>
        <dbReference type="PROSITE" id="PS51192"/>
    </source>
</evidence>
<dbReference type="GO" id="GO:1990077">
    <property type="term" value="C:primosome complex"/>
    <property type="evidence" value="ECO:0007669"/>
    <property type="project" value="UniProtKB-KW"/>
</dbReference>
<keyword evidence="4" id="KW-0547">Nucleotide-binding</keyword>
<dbReference type="GO" id="GO:0046872">
    <property type="term" value="F:metal ion binding"/>
    <property type="evidence" value="ECO:0007669"/>
    <property type="project" value="UniProtKB-KW"/>
</dbReference>
<dbReference type="PANTHER" id="PTHR30580">
    <property type="entry name" value="PRIMOSOMAL PROTEIN N"/>
    <property type="match status" value="1"/>
</dbReference>
<keyword evidence="1" id="KW-0639">Primosome</keyword>
<organism evidence="15">
    <name type="scientific">marine metagenome</name>
    <dbReference type="NCBI Taxonomy" id="408172"/>
    <lineage>
        <taxon>unclassified sequences</taxon>
        <taxon>metagenomes</taxon>
        <taxon>ecological metagenomes</taxon>
    </lineage>
</organism>
<proteinExistence type="inferred from homology"/>
<dbReference type="PROSITE" id="PS51194">
    <property type="entry name" value="HELICASE_CTER"/>
    <property type="match status" value="1"/>
</dbReference>
<feature type="domain" description="Helicase C-terminal" evidence="14">
    <location>
        <begin position="483"/>
        <end position="640"/>
    </location>
</feature>
<dbReference type="EMBL" id="UINC01000926">
    <property type="protein sequence ID" value="SUZ63825.1"/>
    <property type="molecule type" value="Genomic_DNA"/>
</dbReference>
<reference evidence="15" key="1">
    <citation type="submission" date="2018-05" db="EMBL/GenBank/DDBJ databases">
        <authorList>
            <person name="Lanie J.A."/>
            <person name="Ng W.-L."/>
            <person name="Kazmierczak K.M."/>
            <person name="Andrzejewski T.M."/>
            <person name="Davidsen T.M."/>
            <person name="Wayne K.J."/>
            <person name="Tettelin H."/>
            <person name="Glass J.I."/>
            <person name="Rusch D."/>
            <person name="Podicherti R."/>
            <person name="Tsui H.-C.T."/>
            <person name="Winkler M.E."/>
        </authorList>
    </citation>
    <scope>NUCLEOTIDE SEQUENCE</scope>
</reference>
<dbReference type="Gene3D" id="3.40.1440.60">
    <property type="entry name" value="PriA, 3(prime) DNA-binding domain"/>
    <property type="match status" value="1"/>
</dbReference>
<evidence type="ECO:0000313" key="15">
    <source>
        <dbReference type="EMBL" id="SUZ63825.1"/>
    </source>
</evidence>
<dbReference type="GO" id="GO:0006270">
    <property type="term" value="P:DNA replication initiation"/>
    <property type="evidence" value="ECO:0007669"/>
    <property type="project" value="TreeGrafter"/>
</dbReference>
<evidence type="ECO:0000256" key="3">
    <source>
        <dbReference type="ARBA" id="ARBA00022723"/>
    </source>
</evidence>
<dbReference type="InterPro" id="IPR005259">
    <property type="entry name" value="PriA"/>
</dbReference>
<evidence type="ECO:0000256" key="12">
    <source>
        <dbReference type="ARBA" id="ARBA00048988"/>
    </source>
</evidence>
<keyword evidence="10" id="KW-0413">Isomerase</keyword>
<protein>
    <recommendedName>
        <fullName evidence="11">DNA 3'-5' helicase</fullName>
        <ecNumber evidence="11">5.6.2.4</ecNumber>
    </recommendedName>
</protein>
<dbReference type="SMART" id="SM00487">
    <property type="entry name" value="DEXDc"/>
    <property type="match status" value="1"/>
</dbReference>
<dbReference type="InterPro" id="IPR011545">
    <property type="entry name" value="DEAD/DEAH_box_helicase_dom"/>
</dbReference>
<dbReference type="FunFam" id="3.40.1440.60:FF:000001">
    <property type="entry name" value="Primosomal protein N"/>
    <property type="match status" value="1"/>
</dbReference>
<dbReference type="Pfam" id="PF00271">
    <property type="entry name" value="Helicase_C"/>
    <property type="match status" value="1"/>
</dbReference>
<evidence type="ECO:0000256" key="6">
    <source>
        <dbReference type="ARBA" id="ARBA00022806"/>
    </source>
</evidence>
<keyword evidence="6" id="KW-0347">Helicase</keyword>
<dbReference type="SMART" id="SM00490">
    <property type="entry name" value="HELICc"/>
    <property type="match status" value="1"/>
</dbReference>
<evidence type="ECO:0000256" key="2">
    <source>
        <dbReference type="ARBA" id="ARBA00022705"/>
    </source>
</evidence>
<dbReference type="Pfam" id="PF00270">
    <property type="entry name" value="DEAD"/>
    <property type="match status" value="1"/>
</dbReference>
<dbReference type="NCBIfam" id="TIGR00595">
    <property type="entry name" value="priA"/>
    <property type="match status" value="1"/>
</dbReference>
<keyword evidence="8" id="KW-0067">ATP-binding</keyword>
<dbReference type="InterPro" id="IPR041222">
    <property type="entry name" value="PriA_3primeBD"/>
</dbReference>
<keyword evidence="3" id="KW-0479">Metal-binding</keyword>
<dbReference type="InterPro" id="IPR041236">
    <property type="entry name" value="PriA_C"/>
</dbReference>
<keyword evidence="9" id="KW-0238">DNA-binding</keyword>
<feature type="domain" description="Helicase ATP-binding" evidence="13">
    <location>
        <begin position="216"/>
        <end position="383"/>
    </location>
</feature>
<dbReference type="PANTHER" id="PTHR30580:SF0">
    <property type="entry name" value="PRIMOSOMAL PROTEIN N"/>
    <property type="match status" value="1"/>
</dbReference>
<dbReference type="HAMAP" id="MF_00983">
    <property type="entry name" value="PriA"/>
    <property type="match status" value="1"/>
</dbReference>
<dbReference type="Pfam" id="PF17764">
    <property type="entry name" value="PriA_3primeBD"/>
    <property type="match status" value="1"/>
</dbReference>
<dbReference type="InterPro" id="IPR042115">
    <property type="entry name" value="PriA_3primeBD_sf"/>
</dbReference>
<dbReference type="Pfam" id="PF18074">
    <property type="entry name" value="PriA_C"/>
    <property type="match status" value="1"/>
</dbReference>
<dbReference type="InterPro" id="IPR040498">
    <property type="entry name" value="PriA_CRR"/>
</dbReference>
<accession>A0A381PA13</accession>
<dbReference type="InterPro" id="IPR027417">
    <property type="entry name" value="P-loop_NTPase"/>
</dbReference>
<dbReference type="InterPro" id="IPR001650">
    <property type="entry name" value="Helicase_C-like"/>
</dbReference>
<keyword evidence="7" id="KW-0862">Zinc</keyword>
<evidence type="ECO:0000256" key="11">
    <source>
        <dbReference type="ARBA" id="ARBA00034808"/>
    </source>
</evidence>
<dbReference type="GO" id="GO:0006310">
    <property type="term" value="P:DNA recombination"/>
    <property type="evidence" value="ECO:0007669"/>
    <property type="project" value="InterPro"/>
</dbReference>
<evidence type="ECO:0000256" key="8">
    <source>
        <dbReference type="ARBA" id="ARBA00022840"/>
    </source>
</evidence>
<keyword evidence="5" id="KW-0378">Hydrolase</keyword>
<dbReference type="EC" id="5.6.2.4" evidence="11"/>
<evidence type="ECO:0000256" key="10">
    <source>
        <dbReference type="ARBA" id="ARBA00023235"/>
    </source>
</evidence>
<gene>
    <name evidence="15" type="ORF">METZ01_LOCUS16679</name>
</gene>
<dbReference type="GO" id="GO:0043138">
    <property type="term" value="F:3'-5' DNA helicase activity"/>
    <property type="evidence" value="ECO:0007669"/>
    <property type="project" value="UniProtKB-EC"/>
</dbReference>
<dbReference type="SUPFAM" id="SSF52540">
    <property type="entry name" value="P-loop containing nucleoside triphosphate hydrolases"/>
    <property type="match status" value="2"/>
</dbReference>
<dbReference type="AlphaFoldDB" id="A0A381PA13"/>
<dbReference type="FunFam" id="3.40.50.300:FF:000489">
    <property type="entry name" value="Primosome assembly protein PriA"/>
    <property type="match status" value="1"/>
</dbReference>
<dbReference type="GO" id="GO:0005524">
    <property type="term" value="F:ATP binding"/>
    <property type="evidence" value="ECO:0007669"/>
    <property type="project" value="UniProtKB-KW"/>
</dbReference>
<evidence type="ECO:0000256" key="7">
    <source>
        <dbReference type="ARBA" id="ARBA00022833"/>
    </source>
</evidence>
<name>A0A381PA13_9ZZZZ</name>
<dbReference type="Pfam" id="PF18319">
    <property type="entry name" value="Zn_ribbon_PriA"/>
    <property type="match status" value="1"/>
</dbReference>
<dbReference type="InterPro" id="IPR014001">
    <property type="entry name" value="Helicase_ATP-bd"/>
</dbReference>
<comment type="catalytic activity">
    <reaction evidence="12">
        <text>ATP + H2O = ADP + phosphate + H(+)</text>
        <dbReference type="Rhea" id="RHEA:13065"/>
        <dbReference type="ChEBI" id="CHEBI:15377"/>
        <dbReference type="ChEBI" id="CHEBI:15378"/>
        <dbReference type="ChEBI" id="CHEBI:30616"/>
        <dbReference type="ChEBI" id="CHEBI:43474"/>
        <dbReference type="ChEBI" id="CHEBI:456216"/>
        <dbReference type="EC" id="5.6.2.4"/>
    </reaction>
</comment>
<dbReference type="Gene3D" id="3.40.50.300">
    <property type="entry name" value="P-loop containing nucleotide triphosphate hydrolases"/>
    <property type="match status" value="2"/>
</dbReference>
<evidence type="ECO:0000256" key="9">
    <source>
        <dbReference type="ARBA" id="ARBA00023125"/>
    </source>
</evidence>
<evidence type="ECO:0000256" key="5">
    <source>
        <dbReference type="ARBA" id="ARBA00022801"/>
    </source>
</evidence>
<evidence type="ECO:0000256" key="1">
    <source>
        <dbReference type="ARBA" id="ARBA00022515"/>
    </source>
</evidence>
<dbReference type="CDD" id="cd17929">
    <property type="entry name" value="DEXHc_priA"/>
    <property type="match status" value="1"/>
</dbReference>
<dbReference type="PROSITE" id="PS51192">
    <property type="entry name" value="HELICASE_ATP_BIND_1"/>
    <property type="match status" value="1"/>
</dbReference>